<name>A0A926ISY3_9FIRM</name>
<keyword evidence="2" id="KW-1185">Reference proteome</keyword>
<gene>
    <name evidence="1" type="ORF">H8706_06520</name>
</gene>
<proteinExistence type="predicted"/>
<evidence type="ECO:0000313" key="1">
    <source>
        <dbReference type="EMBL" id="MBC8596521.1"/>
    </source>
</evidence>
<evidence type="ECO:0000313" key="2">
    <source>
        <dbReference type="Proteomes" id="UP000647416"/>
    </source>
</evidence>
<comment type="caution">
    <text evidence="1">The sequence shown here is derived from an EMBL/GenBank/DDBJ whole genome shotgun (WGS) entry which is preliminary data.</text>
</comment>
<dbReference type="EMBL" id="JACRTE010000006">
    <property type="protein sequence ID" value="MBC8596521.1"/>
    <property type="molecule type" value="Genomic_DNA"/>
</dbReference>
<dbReference type="AlphaFoldDB" id="A0A926ISY3"/>
<sequence length="93" mass="10836">MSKSVSIRLEDELYEKVSEYADSRNMNFSQALKNMIEDGKIIVLKEGIEILNCLKDIDRKLKCSEITYEEKMRIEEVCNAIWLSLDTLTQKTV</sequence>
<reference evidence="1" key="1">
    <citation type="submission" date="2020-08" db="EMBL/GenBank/DDBJ databases">
        <title>Genome public.</title>
        <authorList>
            <person name="Liu C."/>
            <person name="Sun Q."/>
        </authorList>
    </citation>
    <scope>NUCLEOTIDE SEQUENCE</scope>
    <source>
        <strain evidence="1">NSJ-50</strain>
    </source>
</reference>
<accession>A0A926ISY3</accession>
<protein>
    <submittedName>
        <fullName evidence="1">Ribbon-helix-helix protein, CopG family</fullName>
    </submittedName>
</protein>
<dbReference type="Proteomes" id="UP000647416">
    <property type="component" value="Unassembled WGS sequence"/>
</dbReference>
<dbReference type="RefSeq" id="WP_262431988.1">
    <property type="nucleotide sequence ID" value="NZ_JACRTE010000006.1"/>
</dbReference>
<organism evidence="1 2">
    <name type="scientific">Qingrenia yutianensis</name>
    <dbReference type="NCBI Taxonomy" id="2763676"/>
    <lineage>
        <taxon>Bacteria</taxon>
        <taxon>Bacillati</taxon>
        <taxon>Bacillota</taxon>
        <taxon>Clostridia</taxon>
        <taxon>Eubacteriales</taxon>
        <taxon>Oscillospiraceae</taxon>
        <taxon>Qingrenia</taxon>
    </lineage>
</organism>